<dbReference type="EMBL" id="CAAALY010012744">
    <property type="protein sequence ID" value="VEL11755.1"/>
    <property type="molecule type" value="Genomic_DNA"/>
</dbReference>
<gene>
    <name evidence="1" type="ORF">PXEA_LOCUS5195</name>
</gene>
<dbReference type="Proteomes" id="UP000784294">
    <property type="component" value="Unassembled WGS sequence"/>
</dbReference>
<proteinExistence type="predicted"/>
<comment type="caution">
    <text evidence="1">The sequence shown here is derived from an EMBL/GenBank/DDBJ whole genome shotgun (WGS) entry which is preliminary data.</text>
</comment>
<accession>A0A448WHG3</accession>
<sequence length="203" mass="22547">MPSRGESVDRYHARFAISLGPITLVGQGSGAADVTLHLLSRLSGRRLPRPLFNRVWLMSGSDAMQAGFARQPKEAASYSWQLAHQARYYYFSLISSCSGSECALGRVGCDVIPSAESDKYESSYNQHRAQTGHKRINRARDMLACLRSRTADELAAAAGTTRIHRPGWITTAWSPTVDGRFLEDRPEKLWIDGKFARMPVTIS</sequence>
<dbReference type="Gene3D" id="3.40.50.1820">
    <property type="entry name" value="alpha/beta hydrolase"/>
    <property type="match status" value="1"/>
</dbReference>
<protein>
    <submittedName>
        <fullName evidence="1">Uncharacterized protein</fullName>
    </submittedName>
</protein>
<organism evidence="1 2">
    <name type="scientific">Protopolystoma xenopodis</name>
    <dbReference type="NCBI Taxonomy" id="117903"/>
    <lineage>
        <taxon>Eukaryota</taxon>
        <taxon>Metazoa</taxon>
        <taxon>Spiralia</taxon>
        <taxon>Lophotrochozoa</taxon>
        <taxon>Platyhelminthes</taxon>
        <taxon>Monogenea</taxon>
        <taxon>Polyopisthocotylea</taxon>
        <taxon>Polystomatidea</taxon>
        <taxon>Polystomatidae</taxon>
        <taxon>Protopolystoma</taxon>
    </lineage>
</organism>
<evidence type="ECO:0000313" key="2">
    <source>
        <dbReference type="Proteomes" id="UP000784294"/>
    </source>
</evidence>
<reference evidence="1" key="1">
    <citation type="submission" date="2018-11" db="EMBL/GenBank/DDBJ databases">
        <authorList>
            <consortium name="Pathogen Informatics"/>
        </authorList>
    </citation>
    <scope>NUCLEOTIDE SEQUENCE</scope>
</reference>
<name>A0A448WHG3_9PLAT</name>
<dbReference type="InterPro" id="IPR029058">
    <property type="entry name" value="AB_hydrolase_fold"/>
</dbReference>
<keyword evidence="2" id="KW-1185">Reference proteome</keyword>
<dbReference type="SUPFAM" id="SSF53474">
    <property type="entry name" value="alpha/beta-Hydrolases"/>
    <property type="match status" value="1"/>
</dbReference>
<dbReference type="PANTHER" id="PTHR11559">
    <property type="entry name" value="CARBOXYLESTERASE"/>
    <property type="match status" value="1"/>
</dbReference>
<dbReference type="AlphaFoldDB" id="A0A448WHG3"/>
<dbReference type="InterPro" id="IPR050309">
    <property type="entry name" value="Type-B_Carboxylest/Lipase"/>
</dbReference>
<evidence type="ECO:0000313" key="1">
    <source>
        <dbReference type="EMBL" id="VEL11755.1"/>
    </source>
</evidence>